<name>A0A9D1RI34_9BACT</name>
<organism evidence="2 3">
    <name type="scientific">Candidatus Onthomorpha intestinigallinarum</name>
    <dbReference type="NCBI Taxonomy" id="2840880"/>
    <lineage>
        <taxon>Bacteria</taxon>
        <taxon>Pseudomonadati</taxon>
        <taxon>Bacteroidota</taxon>
        <taxon>Bacteroidia</taxon>
        <taxon>Bacteroidales</taxon>
        <taxon>Candidatus Onthomorpha</taxon>
    </lineage>
</organism>
<dbReference type="InterPro" id="IPR007484">
    <property type="entry name" value="Peptidase_M28"/>
</dbReference>
<feature type="domain" description="Peptidase M28" evidence="1">
    <location>
        <begin position="82"/>
        <end position="281"/>
    </location>
</feature>
<evidence type="ECO:0000259" key="1">
    <source>
        <dbReference type="Pfam" id="PF04389"/>
    </source>
</evidence>
<reference evidence="2" key="2">
    <citation type="submission" date="2021-04" db="EMBL/GenBank/DDBJ databases">
        <authorList>
            <person name="Gilroy R."/>
        </authorList>
    </citation>
    <scope>NUCLEOTIDE SEQUENCE</scope>
    <source>
        <strain evidence="2">Gambia16-930</strain>
    </source>
</reference>
<dbReference type="Pfam" id="PF04389">
    <property type="entry name" value="Peptidase_M28"/>
    <property type="match status" value="1"/>
</dbReference>
<dbReference type="GO" id="GO:0006508">
    <property type="term" value="P:proteolysis"/>
    <property type="evidence" value="ECO:0007669"/>
    <property type="project" value="InterPro"/>
</dbReference>
<dbReference type="Gene3D" id="3.40.630.10">
    <property type="entry name" value="Zn peptidases"/>
    <property type="match status" value="1"/>
</dbReference>
<dbReference type="EMBL" id="DXGG01000070">
    <property type="protein sequence ID" value="HIW87037.1"/>
    <property type="molecule type" value="Genomic_DNA"/>
</dbReference>
<accession>A0A9D1RI34</accession>
<comment type="caution">
    <text evidence="2">The sequence shown here is derived from an EMBL/GenBank/DDBJ whole genome shotgun (WGS) entry which is preliminary data.</text>
</comment>
<dbReference type="SUPFAM" id="SSF53187">
    <property type="entry name" value="Zn-dependent exopeptidases"/>
    <property type="match status" value="1"/>
</dbReference>
<protein>
    <submittedName>
        <fullName evidence="2">M28 family peptidase</fullName>
    </submittedName>
</protein>
<dbReference type="AlphaFoldDB" id="A0A9D1RI34"/>
<sequence>MSEIKTVVCLILCLSFSLTLKSQQTDILRKDVFTLCSDSLEGRKAFSPGGEKAMNYICYELQKAGVNIHRQEFKYSNQTGCNVVAVVESDDEEFKNEYILIGAHYDHLGIKTNKQGKTVIYNGADDNASGTAILMQLARRMQKDRHLLKRSIILVAFDAEEEGLIGSRYFSENPMPISDIHQIKLMINLDMVGWLKGDALKISGTGMIENGKALFESDKIKIDAKRFDRSMFTDSDFSCFAKKQIPSISITTGTKSPYHKPEDDAELIDYQGMNDICNYIYDVVIKASNEAVLKSSGKSATRHKQKSDMVSFGLNASVGSARQNYHFGNVTGRDGYAFDAGLFMQYNKYRFLAFRIGAEIERNLTKRIEGQMMMTNLYIPFGIVLQSPLQESIGLSLIFGGYYSNNLHMDMPSEMENGARIRPNDIGLTFSVEMRIGSLGFGVSNRYGLLNMNKGSLDRINYSSGTFRIVYYINR</sequence>
<gene>
    <name evidence="2" type="ORF">IAC47_02030</name>
</gene>
<dbReference type="PANTHER" id="PTHR12147">
    <property type="entry name" value="METALLOPEPTIDASE M28 FAMILY MEMBER"/>
    <property type="match status" value="1"/>
</dbReference>
<dbReference type="InterPro" id="IPR045175">
    <property type="entry name" value="M28_fam"/>
</dbReference>
<evidence type="ECO:0000313" key="2">
    <source>
        <dbReference type="EMBL" id="HIW87037.1"/>
    </source>
</evidence>
<dbReference type="PANTHER" id="PTHR12147:SF26">
    <property type="entry name" value="PEPTIDASE M28 DOMAIN-CONTAINING PROTEIN"/>
    <property type="match status" value="1"/>
</dbReference>
<dbReference type="GO" id="GO:0008235">
    <property type="term" value="F:metalloexopeptidase activity"/>
    <property type="evidence" value="ECO:0007669"/>
    <property type="project" value="InterPro"/>
</dbReference>
<proteinExistence type="predicted"/>
<evidence type="ECO:0000313" key="3">
    <source>
        <dbReference type="Proteomes" id="UP000824267"/>
    </source>
</evidence>
<dbReference type="Proteomes" id="UP000824267">
    <property type="component" value="Unassembled WGS sequence"/>
</dbReference>
<reference evidence="2" key="1">
    <citation type="journal article" date="2021" name="PeerJ">
        <title>Extensive microbial diversity within the chicken gut microbiome revealed by metagenomics and culture.</title>
        <authorList>
            <person name="Gilroy R."/>
            <person name="Ravi A."/>
            <person name="Getino M."/>
            <person name="Pursley I."/>
            <person name="Horton D.L."/>
            <person name="Alikhan N.F."/>
            <person name="Baker D."/>
            <person name="Gharbi K."/>
            <person name="Hall N."/>
            <person name="Watson M."/>
            <person name="Adriaenssens E.M."/>
            <person name="Foster-Nyarko E."/>
            <person name="Jarju S."/>
            <person name="Secka A."/>
            <person name="Antonio M."/>
            <person name="Oren A."/>
            <person name="Chaudhuri R.R."/>
            <person name="La Ragione R."/>
            <person name="Hildebrand F."/>
            <person name="Pallen M.J."/>
        </authorList>
    </citation>
    <scope>NUCLEOTIDE SEQUENCE</scope>
    <source>
        <strain evidence="2">Gambia16-930</strain>
    </source>
</reference>